<dbReference type="SUPFAM" id="SSF52402">
    <property type="entry name" value="Adenine nucleotide alpha hydrolases-like"/>
    <property type="match status" value="1"/>
</dbReference>
<dbReference type="Gene3D" id="3.40.50.620">
    <property type="entry name" value="HUPs"/>
    <property type="match status" value="1"/>
</dbReference>
<evidence type="ECO:0000313" key="3">
    <source>
        <dbReference type="Proteomes" id="UP000037405"/>
    </source>
</evidence>
<reference evidence="3" key="1">
    <citation type="submission" date="2015-07" db="EMBL/GenBank/DDBJ databases">
        <title>Fjat-14235 jcm11544.</title>
        <authorList>
            <person name="Liu B."/>
            <person name="Wang J."/>
            <person name="Zhu Y."/>
            <person name="Liu G."/>
            <person name="Chen Q."/>
            <person name="Chen Z."/>
            <person name="Lan J."/>
            <person name="Che J."/>
            <person name="Ge C."/>
            <person name="Shi H."/>
            <person name="Pan Z."/>
            <person name="Liu X."/>
        </authorList>
    </citation>
    <scope>NUCLEOTIDE SEQUENCE [LARGE SCALE GENOMIC DNA]</scope>
    <source>
        <strain evidence="3">JCM 11544</strain>
    </source>
</reference>
<dbReference type="Proteomes" id="UP000037405">
    <property type="component" value="Unassembled WGS sequence"/>
</dbReference>
<dbReference type="Pfam" id="PF01902">
    <property type="entry name" value="Diphthami_syn_2"/>
    <property type="match status" value="1"/>
</dbReference>
<name>A0A0M0G0R0_9BACI</name>
<proteinExistence type="predicted"/>
<gene>
    <name evidence="2" type="ORF">AF331_19610</name>
</gene>
<dbReference type="EMBL" id="LGUE01000008">
    <property type="protein sequence ID" value="KON83046.1"/>
    <property type="molecule type" value="Genomic_DNA"/>
</dbReference>
<keyword evidence="3" id="KW-1185">Reference proteome</keyword>
<organism evidence="2 3">
    <name type="scientific">Rossellomorea marisflavi</name>
    <dbReference type="NCBI Taxonomy" id="189381"/>
    <lineage>
        <taxon>Bacteria</taxon>
        <taxon>Bacillati</taxon>
        <taxon>Bacillota</taxon>
        <taxon>Bacilli</taxon>
        <taxon>Bacillales</taxon>
        <taxon>Bacillaceae</taxon>
        <taxon>Rossellomorea</taxon>
    </lineage>
</organism>
<dbReference type="PATRIC" id="fig|189381.12.peg.3443"/>
<accession>A0A0M0G0R0</accession>
<dbReference type="AlphaFoldDB" id="A0A0M0G0R0"/>
<dbReference type="InterPro" id="IPR014729">
    <property type="entry name" value="Rossmann-like_a/b/a_fold"/>
</dbReference>
<dbReference type="CDD" id="cd01994">
    <property type="entry name" value="AANH_PF0828-like"/>
    <property type="match status" value="1"/>
</dbReference>
<feature type="domain" description="Diphthamide synthase" evidence="1">
    <location>
        <begin position="6"/>
        <end position="209"/>
    </location>
</feature>
<dbReference type="Gene3D" id="3.90.1490.10">
    <property type="entry name" value="putative n-type atp pyrophosphatase, domain 2"/>
    <property type="match status" value="1"/>
</dbReference>
<protein>
    <recommendedName>
        <fullName evidence="1">Diphthamide synthase domain-containing protein</fullName>
    </recommendedName>
</protein>
<evidence type="ECO:0000259" key="1">
    <source>
        <dbReference type="Pfam" id="PF01902"/>
    </source>
</evidence>
<dbReference type="STRING" id="189381.GCA_900166615_00297"/>
<comment type="caution">
    <text evidence="2">The sequence shown here is derived from an EMBL/GenBank/DDBJ whole genome shotgun (WGS) entry which is preliminary data.</text>
</comment>
<dbReference type="InterPro" id="IPR002761">
    <property type="entry name" value="Diphthami_syn_dom"/>
</dbReference>
<evidence type="ECO:0000313" key="2">
    <source>
        <dbReference type="EMBL" id="KON83046.1"/>
    </source>
</evidence>
<sequence length="226" mass="25795">MIPMNKVCLSWSGGRDSMMMLDKIGTAHGLLTTFQKASSTMMMHEVPLDLVKIQAEALGIPLYPVSFEDTPTNKQYEETMGTAVHGLLHEGFTEMAFGDLFLEEIRNYREKQLESSGLKPVFPLWGEDTKSLSERFIQRGYRAIIVCVDGEQLDSSFLGREYDETFLQDLPEHVDPCGENGEFHSFVFDGPRFAFPVRFSVVGSFRKWDRFEYVQLKKDTQSTSSF</sequence>
<dbReference type="NCBIfam" id="TIGR00290">
    <property type="entry name" value="MJ0570_dom"/>
    <property type="match status" value="1"/>
</dbReference>